<dbReference type="InterPro" id="IPR008490">
    <property type="entry name" value="Transposase_InsH_N"/>
</dbReference>
<accession>A0A1K1MPC4</accession>
<protein>
    <submittedName>
        <fullName evidence="4">Transposase</fullName>
    </submittedName>
</protein>
<name>A0A1K1MPC4_9FLAO</name>
<evidence type="ECO:0000313" key="5">
    <source>
        <dbReference type="Proteomes" id="UP000182248"/>
    </source>
</evidence>
<evidence type="ECO:0000259" key="2">
    <source>
        <dbReference type="Pfam" id="PF05598"/>
    </source>
</evidence>
<dbReference type="Pfam" id="PF05598">
    <property type="entry name" value="DUF772"/>
    <property type="match status" value="1"/>
</dbReference>
<feature type="region of interest" description="Disordered" evidence="1">
    <location>
        <begin position="167"/>
        <end position="250"/>
    </location>
</feature>
<dbReference type="STRING" id="1150368.SAMN02927921_00616"/>
<evidence type="ECO:0000313" key="4">
    <source>
        <dbReference type="EMBL" id="SFW23798.1"/>
    </source>
</evidence>
<sequence>MQGKKQYQEKLFNQFQLSDRVPKDNFYRRLKEVLDLDYLYPLTKQYYGSSGQKSIDPVVFFKLCLVGYLENITSDRQLITHCSMRLDILFFLGYDIDEELPWHSTISRTRQLFPEAVFEEVFTKVFELCVSAGMVSGHTQAIDSAPVKANASMDSLELKVPEEDLESHLRKVRHMSKRDKDKPLRQAKENKAGKKQQTLSASKKELQDITSRNIKWAKEQDGRPGAGNKGSRYTSNKTHYSPTDPDARISVKPGKARKLNYLSQLTVDTSNHVITDIKAYHADGKDNQQLPDIVKRVQRRLWHSGLLWENCVADTGYSSGENYAFLEDRSLKSFIPPHGTYKGGPAGFTYIEAGNYWLCPQGKKVTFRKQKLEKGTLKDQYFTKRSDCKGCPIKQQCIGKSYEKRINITAYRKEYERNIARVNSPQGRYMKAKRQSTVEPVLGTLTQFMGLRKVNTLGIKQANKCMQLSAIAYNLKKYLKFIEKHTIPIAIGSGVASIQGDFKIALKKFYNVSMKDKEIGFSSFDFKNYLKELENSFIKINVTDKKNHYVDFLNPSIKDFLLSIVKNDKEIILLLINASHFFDQFIYTIRYLSENFIEDSDIIKLIDTKILSDFKTFSNPLKINYKQKEQKAGISPIHKIHSLKFYFKKSKNTRLCNLIINEFKKIELNNLYFLDERNYIEFYIDFKEQLDIEYISIIEQIVDNISWYDSVKNLTLLREADSDVFDHYLTENKNLIGKKIKNSILKEIEFHEDESSLDYFKNSLIVDNDLSIYSISTAEFDSYFEDKFQQIEEEKEDDDKEPVEVNVENIIETEDFNEDELFKIEMF</sequence>
<feature type="compositionally biased region" description="Polar residues" evidence="1">
    <location>
        <begin position="231"/>
        <end position="241"/>
    </location>
</feature>
<gene>
    <name evidence="4" type="ORF">SAMN02927921_00616</name>
</gene>
<dbReference type="InterPro" id="IPR047629">
    <property type="entry name" value="IS1182_transpos"/>
</dbReference>
<dbReference type="AlphaFoldDB" id="A0A1K1MPC4"/>
<keyword evidence="5" id="KW-1185">Reference proteome</keyword>
<reference evidence="4 5" key="1">
    <citation type="submission" date="2016-11" db="EMBL/GenBank/DDBJ databases">
        <authorList>
            <person name="Jaros S."/>
            <person name="Januszkiewicz K."/>
            <person name="Wedrychowicz H."/>
        </authorList>
    </citation>
    <scope>NUCLEOTIDE SEQUENCE [LARGE SCALE GENOMIC DNA]</scope>
    <source>
        <strain evidence="4 5">CGMCC 1.12145</strain>
    </source>
</reference>
<evidence type="ECO:0000256" key="1">
    <source>
        <dbReference type="SAM" id="MobiDB-lite"/>
    </source>
</evidence>
<evidence type="ECO:0000259" key="3">
    <source>
        <dbReference type="Pfam" id="PF13751"/>
    </source>
</evidence>
<proteinExistence type="predicted"/>
<dbReference type="EMBL" id="FPJE01000003">
    <property type="protein sequence ID" value="SFW23798.1"/>
    <property type="molecule type" value="Genomic_DNA"/>
</dbReference>
<feature type="domain" description="Transposase DDE" evidence="3">
    <location>
        <begin position="358"/>
        <end position="478"/>
    </location>
</feature>
<feature type="compositionally biased region" description="Basic and acidic residues" evidence="1">
    <location>
        <begin position="178"/>
        <end position="192"/>
    </location>
</feature>
<dbReference type="PANTHER" id="PTHR33408">
    <property type="entry name" value="TRANSPOSASE"/>
    <property type="match status" value="1"/>
</dbReference>
<dbReference type="RefSeq" id="WP_245776972.1">
    <property type="nucleotide sequence ID" value="NZ_FPJE01000003.1"/>
</dbReference>
<dbReference type="Proteomes" id="UP000182248">
    <property type="component" value="Unassembled WGS sequence"/>
</dbReference>
<dbReference type="NCBIfam" id="NF033551">
    <property type="entry name" value="transpos_IS1182"/>
    <property type="match status" value="1"/>
</dbReference>
<feature type="domain" description="Transposase InsH N-terminal" evidence="2">
    <location>
        <begin position="16"/>
        <end position="111"/>
    </location>
</feature>
<dbReference type="InterPro" id="IPR025668">
    <property type="entry name" value="Tnp_DDE_dom"/>
</dbReference>
<dbReference type="Pfam" id="PF13751">
    <property type="entry name" value="DDE_Tnp_1_6"/>
    <property type="match status" value="1"/>
</dbReference>
<organism evidence="4 5">
    <name type="scientific">Sinomicrobium oceani</name>
    <dbReference type="NCBI Taxonomy" id="1150368"/>
    <lineage>
        <taxon>Bacteria</taxon>
        <taxon>Pseudomonadati</taxon>
        <taxon>Bacteroidota</taxon>
        <taxon>Flavobacteriia</taxon>
        <taxon>Flavobacteriales</taxon>
        <taxon>Flavobacteriaceae</taxon>
        <taxon>Sinomicrobium</taxon>
    </lineage>
</organism>